<organism evidence="2 3">
    <name type="scientific">Methanohalophilus portucalensis FDF-1</name>
    <dbReference type="NCBI Taxonomy" id="523843"/>
    <lineage>
        <taxon>Archaea</taxon>
        <taxon>Methanobacteriati</taxon>
        <taxon>Methanobacteriota</taxon>
        <taxon>Stenosarchaea group</taxon>
        <taxon>Methanomicrobia</taxon>
        <taxon>Methanosarcinales</taxon>
        <taxon>Methanosarcinaceae</taxon>
        <taxon>Methanohalophilus</taxon>
    </lineage>
</organism>
<evidence type="ECO:0000256" key="1">
    <source>
        <dbReference type="SAM" id="Phobius"/>
    </source>
</evidence>
<keyword evidence="1" id="KW-0472">Membrane</keyword>
<accession>A0A1L9C5E1</accession>
<name>A0A1L9C5E1_9EURY</name>
<keyword evidence="1" id="KW-1133">Transmembrane helix</keyword>
<reference evidence="2 3" key="1">
    <citation type="submission" date="2014-12" db="EMBL/GenBank/DDBJ databases">
        <title>The genome sequence of Methanohalophilus portucalensis strain FDF1.</title>
        <authorList>
            <person name="Lai M.-C."/>
            <person name="Lai S.-J."/>
        </authorList>
    </citation>
    <scope>NUCLEOTIDE SEQUENCE [LARGE SCALE GENOMIC DNA]</scope>
    <source>
        <strain evidence="2 3">FDF-1</strain>
    </source>
</reference>
<dbReference type="AlphaFoldDB" id="A0A1L9C5E1"/>
<keyword evidence="1" id="KW-0812">Transmembrane</keyword>
<gene>
    <name evidence="2" type="ORF">MPF_0501</name>
</gene>
<dbReference type="EMBL" id="JWTK01000002">
    <property type="protein sequence ID" value="OJH49713.1"/>
    <property type="molecule type" value="Genomic_DNA"/>
</dbReference>
<feature type="transmembrane region" description="Helical" evidence="1">
    <location>
        <begin position="23"/>
        <end position="42"/>
    </location>
</feature>
<comment type="caution">
    <text evidence="2">The sequence shown here is derived from an EMBL/GenBank/DDBJ whole genome shotgun (WGS) entry which is preliminary data.</text>
</comment>
<dbReference type="Proteomes" id="UP000185713">
    <property type="component" value="Unassembled WGS sequence"/>
</dbReference>
<proteinExistence type="predicted"/>
<evidence type="ECO:0000313" key="3">
    <source>
        <dbReference type="Proteomes" id="UP000185713"/>
    </source>
</evidence>
<protein>
    <submittedName>
        <fullName evidence="2">Uncharacterized protein</fullName>
    </submittedName>
</protein>
<evidence type="ECO:0000313" key="2">
    <source>
        <dbReference type="EMBL" id="OJH49713.1"/>
    </source>
</evidence>
<sequence length="47" mass="5322">MVVAIGVLSQLIAQNIVDDDQLIQIFLIGFFLCGIITHWIIVKMEIH</sequence>